<sequence length="282" mass="30155">MDVTFATPGGREFTLEVWYFATVREMKEAVHAREGIPVASQRLFLAGREEEEENDQELDDARDTAHYAIVQGSRVLLVLPDDAPPSPSPSPAPAAAVVVRVAVSAPDPEIGPRSVALDDVPASDTVARLKELLQDRTDGALPAARTALFLGKAEMEDGKTLADYGPPADGMDVSAVVRPQAPVASGGGGGGKDAGARNQQRIEVSVMFGETAVALEVGAMDVVRDLRKEVERLRLPVRDGSGGGYFFVYKQNVMDEDRTLRWHEVKNGDTIEIFNGTVTGGA</sequence>
<proteinExistence type="predicted"/>
<dbReference type="Proteomes" id="UP000604825">
    <property type="component" value="Unassembled WGS sequence"/>
</dbReference>
<name>A0A811S461_9POAL</name>
<protein>
    <recommendedName>
        <fullName evidence="1">Ubiquitin-like domain-containing protein</fullName>
    </recommendedName>
</protein>
<evidence type="ECO:0000313" key="2">
    <source>
        <dbReference type="EMBL" id="CAD6335783.1"/>
    </source>
</evidence>
<reference evidence="2" key="1">
    <citation type="submission" date="2020-10" db="EMBL/GenBank/DDBJ databases">
        <authorList>
            <person name="Han B."/>
            <person name="Lu T."/>
            <person name="Zhao Q."/>
            <person name="Huang X."/>
            <person name="Zhao Y."/>
        </authorList>
    </citation>
    <scope>NUCLEOTIDE SEQUENCE</scope>
</reference>
<dbReference type="PANTHER" id="PTHR10621">
    <property type="entry name" value="UV EXCISION REPAIR PROTEIN RAD23"/>
    <property type="match status" value="1"/>
</dbReference>
<organism evidence="2 3">
    <name type="scientific">Miscanthus lutarioriparius</name>
    <dbReference type="NCBI Taxonomy" id="422564"/>
    <lineage>
        <taxon>Eukaryota</taxon>
        <taxon>Viridiplantae</taxon>
        <taxon>Streptophyta</taxon>
        <taxon>Embryophyta</taxon>
        <taxon>Tracheophyta</taxon>
        <taxon>Spermatophyta</taxon>
        <taxon>Magnoliopsida</taxon>
        <taxon>Liliopsida</taxon>
        <taxon>Poales</taxon>
        <taxon>Poaceae</taxon>
        <taxon>PACMAD clade</taxon>
        <taxon>Panicoideae</taxon>
        <taxon>Andropogonodae</taxon>
        <taxon>Andropogoneae</taxon>
        <taxon>Saccharinae</taxon>
        <taxon>Miscanthus</taxon>
    </lineage>
</organism>
<dbReference type="CDD" id="cd17039">
    <property type="entry name" value="Ubl_ubiquitin_like"/>
    <property type="match status" value="2"/>
</dbReference>
<feature type="domain" description="Ubiquitin-like" evidence="1">
    <location>
        <begin position="1"/>
        <end position="79"/>
    </location>
</feature>
<dbReference type="AlphaFoldDB" id="A0A811S461"/>
<dbReference type="GO" id="GO:0070628">
    <property type="term" value="F:proteasome binding"/>
    <property type="evidence" value="ECO:0007669"/>
    <property type="project" value="TreeGrafter"/>
</dbReference>
<dbReference type="InterPro" id="IPR029071">
    <property type="entry name" value="Ubiquitin-like_domsf"/>
</dbReference>
<dbReference type="GO" id="GO:0005829">
    <property type="term" value="C:cytosol"/>
    <property type="evidence" value="ECO:0007669"/>
    <property type="project" value="TreeGrafter"/>
</dbReference>
<gene>
    <name evidence="2" type="ORF">NCGR_LOCUS59881</name>
</gene>
<dbReference type="SUPFAM" id="SSF54236">
    <property type="entry name" value="Ubiquitin-like"/>
    <property type="match status" value="3"/>
</dbReference>
<dbReference type="InterPro" id="IPR000626">
    <property type="entry name" value="Ubiquitin-like_dom"/>
</dbReference>
<dbReference type="GO" id="GO:0043130">
    <property type="term" value="F:ubiquitin binding"/>
    <property type="evidence" value="ECO:0007669"/>
    <property type="project" value="TreeGrafter"/>
</dbReference>
<dbReference type="Pfam" id="PF00240">
    <property type="entry name" value="ubiquitin"/>
    <property type="match status" value="2"/>
</dbReference>
<dbReference type="GO" id="GO:0031593">
    <property type="term" value="F:polyubiquitin modification-dependent protein binding"/>
    <property type="evidence" value="ECO:0007669"/>
    <property type="project" value="TreeGrafter"/>
</dbReference>
<dbReference type="Gene3D" id="3.10.20.90">
    <property type="entry name" value="Phosphatidylinositol 3-kinase Catalytic Subunit, Chain A, domain 1"/>
    <property type="match status" value="2"/>
</dbReference>
<evidence type="ECO:0000313" key="3">
    <source>
        <dbReference type="Proteomes" id="UP000604825"/>
    </source>
</evidence>
<evidence type="ECO:0000259" key="1">
    <source>
        <dbReference type="PROSITE" id="PS50053"/>
    </source>
</evidence>
<dbReference type="GO" id="GO:0005654">
    <property type="term" value="C:nucleoplasm"/>
    <property type="evidence" value="ECO:0007669"/>
    <property type="project" value="TreeGrafter"/>
</dbReference>
<keyword evidence="3" id="KW-1185">Reference proteome</keyword>
<dbReference type="GO" id="GO:0043161">
    <property type="term" value="P:proteasome-mediated ubiquitin-dependent protein catabolic process"/>
    <property type="evidence" value="ECO:0007669"/>
    <property type="project" value="TreeGrafter"/>
</dbReference>
<dbReference type="EMBL" id="CAJGYO010000018">
    <property type="protein sequence ID" value="CAD6335783.1"/>
    <property type="molecule type" value="Genomic_DNA"/>
</dbReference>
<dbReference type="PANTHER" id="PTHR10621:SF38">
    <property type="entry name" value="UBIQUITIN DOMAIN-CONTAINING PROTEIN 7SL RNA1-RELATED"/>
    <property type="match status" value="1"/>
</dbReference>
<comment type="caution">
    <text evidence="2">The sequence shown here is derived from an EMBL/GenBank/DDBJ whole genome shotgun (WGS) entry which is preliminary data.</text>
</comment>
<accession>A0A811S461</accession>
<dbReference type="SMART" id="SM00213">
    <property type="entry name" value="UBQ"/>
    <property type="match status" value="2"/>
</dbReference>
<dbReference type="OrthoDB" id="419317at2759"/>
<dbReference type="PROSITE" id="PS50053">
    <property type="entry name" value="UBIQUITIN_2"/>
    <property type="match status" value="2"/>
</dbReference>
<feature type="domain" description="Ubiquitin-like" evidence="1">
    <location>
        <begin position="99"/>
        <end position="165"/>
    </location>
</feature>